<dbReference type="InterPro" id="IPR020930">
    <property type="entry name" value="Ribosomal_uL5_bac-type"/>
</dbReference>
<dbReference type="STRING" id="1817863.A2Y62_05175"/>
<accession>A0A1F5V8J8</accession>
<comment type="subunit">
    <text evidence="5">Part of the 50S ribosomal subunit; part of the 5S rRNA/L5/L18/L25 subcomplex. Contacts the 5S rRNA. Binds to the 5S rRNA independently of L5 and L18.</text>
</comment>
<dbReference type="Gene3D" id="2.40.240.10">
    <property type="entry name" value="Ribosomal Protein L25, Chain P"/>
    <property type="match status" value="1"/>
</dbReference>
<feature type="region of interest" description="Disordered" evidence="6">
    <location>
        <begin position="191"/>
        <end position="218"/>
    </location>
</feature>
<dbReference type="NCBIfam" id="TIGR00731">
    <property type="entry name" value="bL25_bact_ctc"/>
    <property type="match status" value="1"/>
</dbReference>
<reference evidence="9 10" key="1">
    <citation type="journal article" date="2016" name="Nat. Commun.">
        <title>Thousands of microbial genomes shed light on interconnected biogeochemical processes in an aquifer system.</title>
        <authorList>
            <person name="Anantharaman K."/>
            <person name="Brown C.T."/>
            <person name="Hug L.A."/>
            <person name="Sharon I."/>
            <person name="Castelle C.J."/>
            <person name="Probst A.J."/>
            <person name="Thomas B.C."/>
            <person name="Singh A."/>
            <person name="Wilkins M.J."/>
            <person name="Karaoz U."/>
            <person name="Brodie E.L."/>
            <person name="Williams K.H."/>
            <person name="Hubbard S.S."/>
            <person name="Banfield J.F."/>
        </authorList>
    </citation>
    <scope>NUCLEOTIDE SEQUENCE [LARGE SCALE GENOMIC DNA]</scope>
</reference>
<keyword evidence="4 5" id="KW-0687">Ribonucleoprotein</keyword>
<dbReference type="InterPro" id="IPR011035">
    <property type="entry name" value="Ribosomal_bL25/Gln-tRNA_synth"/>
</dbReference>
<dbReference type="CDD" id="cd00495">
    <property type="entry name" value="Ribosomal_L25_TL5_CTC"/>
    <property type="match status" value="1"/>
</dbReference>
<evidence type="ECO:0000259" key="7">
    <source>
        <dbReference type="Pfam" id="PF01386"/>
    </source>
</evidence>
<protein>
    <recommendedName>
        <fullName evidence="5">Large ribosomal subunit protein bL25</fullName>
    </recommendedName>
    <alternativeName>
        <fullName evidence="5">General stress protein CTC</fullName>
    </alternativeName>
</protein>
<dbReference type="InterPro" id="IPR020057">
    <property type="entry name" value="Ribosomal_bL25_b-dom"/>
</dbReference>
<dbReference type="SUPFAM" id="SSF50715">
    <property type="entry name" value="Ribosomal protein L25-like"/>
    <property type="match status" value="1"/>
</dbReference>
<dbReference type="AlphaFoldDB" id="A0A1F5V8J8"/>
<evidence type="ECO:0000256" key="4">
    <source>
        <dbReference type="ARBA" id="ARBA00023274"/>
    </source>
</evidence>
<dbReference type="NCBIfam" id="NF004139">
    <property type="entry name" value="PRK05618.4-2"/>
    <property type="match status" value="1"/>
</dbReference>
<dbReference type="Gene3D" id="2.170.120.20">
    <property type="entry name" value="Ribosomal protein L25, beta domain"/>
    <property type="match status" value="1"/>
</dbReference>
<dbReference type="GO" id="GO:0006412">
    <property type="term" value="P:translation"/>
    <property type="evidence" value="ECO:0007669"/>
    <property type="project" value="UniProtKB-UniRule"/>
</dbReference>
<comment type="caution">
    <text evidence="9">The sequence shown here is derived from an EMBL/GenBank/DDBJ whole genome shotgun (WGS) entry which is preliminary data.</text>
</comment>
<comment type="similarity">
    <text evidence="5">Belongs to the bacterial ribosomal protein bL25 family. CTC subfamily.</text>
</comment>
<dbReference type="EMBL" id="MFGW01000206">
    <property type="protein sequence ID" value="OGF59746.1"/>
    <property type="molecule type" value="Genomic_DNA"/>
</dbReference>
<evidence type="ECO:0000256" key="1">
    <source>
        <dbReference type="ARBA" id="ARBA00022730"/>
    </source>
</evidence>
<name>A0A1F5V8J8_9BACT</name>
<dbReference type="GO" id="GO:0008097">
    <property type="term" value="F:5S rRNA binding"/>
    <property type="evidence" value="ECO:0007669"/>
    <property type="project" value="InterPro"/>
</dbReference>
<gene>
    <name evidence="5" type="primary">rplY</name>
    <name evidence="5" type="synonym">ctc</name>
    <name evidence="9" type="ORF">A2Y62_05175</name>
</gene>
<sequence length="218" mass="24161">MHYQINVTAREQTGKGFCRKLRAKGLMPGVIYGHGMETIPVSINFKEFMDILRKAGETSIIELNINNKEPVNALIKEYQLNPIYGNVTHVDFYAVRADEIVTLSIPIHIIGDPIGVKQNGGILEIIMRELEIECLPTDIPEKLEIDVSQMNIGDEIVVSDVHFSEKVKILNKSDSAIALVSAPAVEEVAPVEVAETPAEPEVIKKGKETQASKEEEEE</sequence>
<feature type="compositionally biased region" description="Basic and acidic residues" evidence="6">
    <location>
        <begin position="201"/>
        <end position="218"/>
    </location>
</feature>
<dbReference type="InterPro" id="IPR029751">
    <property type="entry name" value="Ribosomal_L25_dom"/>
</dbReference>
<evidence type="ECO:0000256" key="5">
    <source>
        <dbReference type="HAMAP-Rule" id="MF_01334"/>
    </source>
</evidence>
<proteinExistence type="inferred from homology"/>
<evidence type="ECO:0000313" key="9">
    <source>
        <dbReference type="EMBL" id="OGF59746.1"/>
    </source>
</evidence>
<dbReference type="Pfam" id="PF01386">
    <property type="entry name" value="Ribosomal_L25p"/>
    <property type="match status" value="1"/>
</dbReference>
<keyword evidence="3 5" id="KW-0689">Ribosomal protein</keyword>
<keyword evidence="1 5" id="KW-0699">rRNA-binding</keyword>
<dbReference type="GO" id="GO:0003735">
    <property type="term" value="F:structural constituent of ribosome"/>
    <property type="evidence" value="ECO:0007669"/>
    <property type="project" value="InterPro"/>
</dbReference>
<dbReference type="PANTHER" id="PTHR33284:SF1">
    <property type="entry name" value="RIBOSOMAL PROTEIN L25_GLN-TRNA SYNTHETASE, ANTI-CODON-BINDING DOMAIN-CONTAINING PROTEIN"/>
    <property type="match status" value="1"/>
</dbReference>
<dbReference type="PANTHER" id="PTHR33284">
    <property type="entry name" value="RIBOSOMAL PROTEIN L25/GLN-TRNA SYNTHETASE, ANTI-CODON-BINDING DOMAIN-CONTAINING PROTEIN"/>
    <property type="match status" value="1"/>
</dbReference>
<organism evidence="9 10">
    <name type="scientific">Candidatus Fischerbacteria bacterium RBG_13_37_8</name>
    <dbReference type="NCBI Taxonomy" id="1817863"/>
    <lineage>
        <taxon>Bacteria</taxon>
        <taxon>Candidatus Fischeribacteriota</taxon>
    </lineage>
</organism>
<dbReference type="GO" id="GO:0022625">
    <property type="term" value="C:cytosolic large ribosomal subunit"/>
    <property type="evidence" value="ECO:0007669"/>
    <property type="project" value="TreeGrafter"/>
</dbReference>
<dbReference type="InterPro" id="IPR001021">
    <property type="entry name" value="Ribosomal_bL25_long"/>
</dbReference>
<comment type="function">
    <text evidence="5">This is one of the proteins that binds to the 5S RNA in the ribosome where it forms part of the central protuberance.</text>
</comment>
<feature type="domain" description="Large ribosomal subunit protein bL25 beta" evidence="8">
    <location>
        <begin position="101"/>
        <end position="183"/>
    </location>
</feature>
<evidence type="ECO:0000256" key="2">
    <source>
        <dbReference type="ARBA" id="ARBA00022884"/>
    </source>
</evidence>
<evidence type="ECO:0000313" key="10">
    <source>
        <dbReference type="Proteomes" id="UP000178943"/>
    </source>
</evidence>
<dbReference type="HAMAP" id="MF_01334">
    <property type="entry name" value="Ribosomal_bL25_CTC"/>
    <property type="match status" value="1"/>
</dbReference>
<dbReference type="InterPro" id="IPR037121">
    <property type="entry name" value="Ribosomal_bL25_C"/>
</dbReference>
<keyword evidence="2 5" id="KW-0694">RNA-binding</keyword>
<evidence type="ECO:0000256" key="3">
    <source>
        <dbReference type="ARBA" id="ARBA00022980"/>
    </source>
</evidence>
<dbReference type="Pfam" id="PF14693">
    <property type="entry name" value="Ribosomal_TL5_C"/>
    <property type="match status" value="1"/>
</dbReference>
<feature type="domain" description="Large ribosomal subunit protein bL25 L25" evidence="7">
    <location>
        <begin position="5"/>
        <end position="92"/>
    </location>
</feature>
<dbReference type="Proteomes" id="UP000178943">
    <property type="component" value="Unassembled WGS sequence"/>
</dbReference>
<feature type="compositionally biased region" description="Low complexity" evidence="6">
    <location>
        <begin position="191"/>
        <end position="200"/>
    </location>
</feature>
<dbReference type="InterPro" id="IPR020056">
    <property type="entry name" value="Rbsml_bL25/Gln-tRNA_synth_N"/>
</dbReference>
<evidence type="ECO:0000256" key="6">
    <source>
        <dbReference type="SAM" id="MobiDB-lite"/>
    </source>
</evidence>
<evidence type="ECO:0000259" key="8">
    <source>
        <dbReference type="Pfam" id="PF14693"/>
    </source>
</evidence>